<protein>
    <recommendedName>
        <fullName evidence="3">Phage tail protein</fullName>
    </recommendedName>
</protein>
<proteinExistence type="predicted"/>
<dbReference type="Proteomes" id="UP001595596">
    <property type="component" value="Unassembled WGS sequence"/>
</dbReference>
<sequence>MPNKATVRGLLIDASLAPIAGGKIVATLVGSDVFEDGVRVVTQKVEATTDAQGAWSLPLIVNAEGAAAGTSWTIEGYDPYIAKVFELKSLFIATPLAITLADLEKTSAQNLRAAREGDAARLIVTASHDAYEALPADRKRGNDIVLIKAA</sequence>
<gene>
    <name evidence="1" type="ORF">ACFOMP_07320</name>
</gene>
<dbReference type="RefSeq" id="WP_379029000.1">
    <property type="nucleotide sequence ID" value="NZ_JBHRXE010000016.1"/>
</dbReference>
<evidence type="ECO:0008006" key="3">
    <source>
        <dbReference type="Google" id="ProtNLM"/>
    </source>
</evidence>
<name>A0ABV7RZ21_9RHOB</name>
<organism evidence="1 2">
    <name type="scientific">Paracoccus simplex</name>
    <dbReference type="NCBI Taxonomy" id="2086346"/>
    <lineage>
        <taxon>Bacteria</taxon>
        <taxon>Pseudomonadati</taxon>
        <taxon>Pseudomonadota</taxon>
        <taxon>Alphaproteobacteria</taxon>
        <taxon>Rhodobacterales</taxon>
        <taxon>Paracoccaceae</taxon>
        <taxon>Paracoccus</taxon>
    </lineage>
</organism>
<keyword evidence="2" id="KW-1185">Reference proteome</keyword>
<reference evidence="2" key="1">
    <citation type="journal article" date="2019" name="Int. J. Syst. Evol. Microbiol.">
        <title>The Global Catalogue of Microorganisms (GCM) 10K type strain sequencing project: providing services to taxonomists for standard genome sequencing and annotation.</title>
        <authorList>
            <consortium name="The Broad Institute Genomics Platform"/>
            <consortium name="The Broad Institute Genome Sequencing Center for Infectious Disease"/>
            <person name="Wu L."/>
            <person name="Ma J."/>
        </authorList>
    </citation>
    <scope>NUCLEOTIDE SEQUENCE [LARGE SCALE GENOMIC DNA]</scope>
    <source>
        <strain evidence="2">VKM B-3226</strain>
    </source>
</reference>
<evidence type="ECO:0000313" key="1">
    <source>
        <dbReference type="EMBL" id="MFC3569256.1"/>
    </source>
</evidence>
<comment type="caution">
    <text evidence="1">The sequence shown here is derived from an EMBL/GenBank/DDBJ whole genome shotgun (WGS) entry which is preliminary data.</text>
</comment>
<evidence type="ECO:0000313" key="2">
    <source>
        <dbReference type="Proteomes" id="UP001595596"/>
    </source>
</evidence>
<accession>A0ABV7RZ21</accession>
<dbReference type="EMBL" id="JBHRXE010000016">
    <property type="protein sequence ID" value="MFC3569256.1"/>
    <property type="molecule type" value="Genomic_DNA"/>
</dbReference>